<organism evidence="2 3">
    <name type="scientific">Dictyostelium firmibasis</name>
    <dbReference type="NCBI Taxonomy" id="79012"/>
    <lineage>
        <taxon>Eukaryota</taxon>
        <taxon>Amoebozoa</taxon>
        <taxon>Evosea</taxon>
        <taxon>Eumycetozoa</taxon>
        <taxon>Dictyostelia</taxon>
        <taxon>Dictyosteliales</taxon>
        <taxon>Dictyosteliaceae</taxon>
        <taxon>Dictyostelium</taxon>
    </lineage>
</organism>
<feature type="transmembrane region" description="Helical" evidence="1">
    <location>
        <begin position="97"/>
        <end position="118"/>
    </location>
</feature>
<name>A0AAN7TUV4_9MYCE</name>
<feature type="transmembrane region" description="Helical" evidence="1">
    <location>
        <begin position="70"/>
        <end position="91"/>
    </location>
</feature>
<evidence type="ECO:0000256" key="1">
    <source>
        <dbReference type="SAM" id="Phobius"/>
    </source>
</evidence>
<accession>A0AAN7TUV4</accession>
<evidence type="ECO:0000313" key="2">
    <source>
        <dbReference type="EMBL" id="KAK5580154.1"/>
    </source>
</evidence>
<dbReference type="Proteomes" id="UP001344447">
    <property type="component" value="Unassembled WGS sequence"/>
</dbReference>
<keyword evidence="1" id="KW-1133">Transmembrane helix</keyword>
<gene>
    <name evidence="2" type="ORF">RB653_000167</name>
</gene>
<keyword evidence="1" id="KW-0472">Membrane</keyword>
<comment type="caution">
    <text evidence="2">The sequence shown here is derived from an EMBL/GenBank/DDBJ whole genome shotgun (WGS) entry which is preliminary data.</text>
</comment>
<keyword evidence="1" id="KW-0812">Transmembrane</keyword>
<dbReference type="EMBL" id="JAVFKY010000002">
    <property type="protein sequence ID" value="KAK5580154.1"/>
    <property type="molecule type" value="Genomic_DNA"/>
</dbReference>
<dbReference type="AlphaFoldDB" id="A0AAN7TUV4"/>
<keyword evidence="3" id="KW-1185">Reference proteome</keyword>
<reference evidence="2 3" key="1">
    <citation type="submission" date="2023-11" db="EMBL/GenBank/DDBJ databases">
        <title>Dfirmibasis_genome.</title>
        <authorList>
            <person name="Edelbroek B."/>
            <person name="Kjellin J."/>
            <person name="Jerlstrom-Hultqvist J."/>
            <person name="Soderbom F."/>
        </authorList>
    </citation>
    <scope>NUCLEOTIDE SEQUENCE [LARGE SCALE GENOMIC DNA]</scope>
    <source>
        <strain evidence="2 3">TNS-C-14</strain>
    </source>
</reference>
<proteinExistence type="predicted"/>
<protein>
    <submittedName>
        <fullName evidence="2">Uncharacterized protein</fullName>
    </submittedName>
</protein>
<sequence>MVVINENSNKTLSPPILYGFKIITNKYGKFKRFDEYPTNGELNNCLIKVKEFNDISKECTILKQPLPFQIYIPTLIFTILIVITSLAFKITDPSLKIIIGILTPLIFFDIILIIIIIFKFKNRKSKFNLFLKQLNEKFENRSIKFFYRNFYTSKTICMEYYENGRGNSNKINFFPIFNENSPLLNINF</sequence>
<evidence type="ECO:0000313" key="3">
    <source>
        <dbReference type="Proteomes" id="UP001344447"/>
    </source>
</evidence>